<name>A0A2W5TGK4_9BACT</name>
<organism evidence="2 3">
    <name type="scientific">Archangium gephyra</name>
    <dbReference type="NCBI Taxonomy" id="48"/>
    <lineage>
        <taxon>Bacteria</taxon>
        <taxon>Pseudomonadati</taxon>
        <taxon>Myxococcota</taxon>
        <taxon>Myxococcia</taxon>
        <taxon>Myxococcales</taxon>
        <taxon>Cystobacterineae</taxon>
        <taxon>Archangiaceae</taxon>
        <taxon>Archangium</taxon>
    </lineage>
</organism>
<reference evidence="2 3" key="1">
    <citation type="submission" date="2017-08" db="EMBL/GenBank/DDBJ databases">
        <title>Infants hospitalized years apart are colonized by the same room-sourced microbial strains.</title>
        <authorList>
            <person name="Brooks B."/>
            <person name="Olm M.R."/>
            <person name="Firek B.A."/>
            <person name="Baker R."/>
            <person name="Thomas B.C."/>
            <person name="Morowitz M.J."/>
            <person name="Banfield J.F."/>
        </authorList>
    </citation>
    <scope>NUCLEOTIDE SEQUENCE [LARGE SCALE GENOMIC DNA]</scope>
    <source>
        <strain evidence="2">S2_003_000_R2_14</strain>
    </source>
</reference>
<gene>
    <name evidence="2" type="ORF">DI536_20045</name>
</gene>
<evidence type="ECO:0000313" key="2">
    <source>
        <dbReference type="EMBL" id="PZR10535.1"/>
    </source>
</evidence>
<feature type="compositionally biased region" description="Pro residues" evidence="1">
    <location>
        <begin position="37"/>
        <end position="53"/>
    </location>
</feature>
<comment type="caution">
    <text evidence="2">The sequence shown here is derived from an EMBL/GenBank/DDBJ whole genome shotgun (WGS) entry which is preliminary data.</text>
</comment>
<dbReference type="Proteomes" id="UP000249061">
    <property type="component" value="Unassembled WGS sequence"/>
</dbReference>
<proteinExistence type="predicted"/>
<dbReference type="EMBL" id="QFQP01000017">
    <property type="protein sequence ID" value="PZR10535.1"/>
    <property type="molecule type" value="Genomic_DNA"/>
</dbReference>
<accession>A0A2W5TGK4</accession>
<evidence type="ECO:0000256" key="1">
    <source>
        <dbReference type="SAM" id="MobiDB-lite"/>
    </source>
</evidence>
<dbReference type="AlphaFoldDB" id="A0A2W5TGK4"/>
<sequence>MRHACPPAPQRASVLPPRQVSPSQQPSGQVVALHVEPVPPPVDPEPPPVPPFTQKPALQT</sequence>
<protein>
    <submittedName>
        <fullName evidence="2">Uncharacterized protein</fullName>
    </submittedName>
</protein>
<feature type="compositionally biased region" description="Low complexity" evidence="1">
    <location>
        <begin position="13"/>
        <end position="31"/>
    </location>
</feature>
<feature type="region of interest" description="Disordered" evidence="1">
    <location>
        <begin position="1"/>
        <end position="60"/>
    </location>
</feature>
<evidence type="ECO:0000313" key="3">
    <source>
        <dbReference type="Proteomes" id="UP000249061"/>
    </source>
</evidence>